<proteinExistence type="predicted"/>
<evidence type="ECO:0000256" key="1">
    <source>
        <dbReference type="ARBA" id="ARBA00034221"/>
    </source>
</evidence>
<evidence type="ECO:0000259" key="4">
    <source>
        <dbReference type="Pfam" id="PF00753"/>
    </source>
</evidence>
<organism evidence="5 6">
    <name type="scientific">Brevibacillus reuszeri</name>
    <dbReference type="NCBI Taxonomy" id="54915"/>
    <lineage>
        <taxon>Bacteria</taxon>
        <taxon>Bacillati</taxon>
        <taxon>Bacillota</taxon>
        <taxon>Bacilli</taxon>
        <taxon>Bacillales</taxon>
        <taxon>Paenibacillaceae</taxon>
        <taxon>Brevibacillus</taxon>
    </lineage>
</organism>
<evidence type="ECO:0000256" key="2">
    <source>
        <dbReference type="ARBA" id="ARBA00034301"/>
    </source>
</evidence>
<keyword evidence="6" id="KW-1185">Reference proteome</keyword>
<evidence type="ECO:0000313" key="6">
    <source>
        <dbReference type="Proteomes" id="UP000319578"/>
    </source>
</evidence>
<reference evidence="5 6" key="1">
    <citation type="submission" date="2019-06" db="EMBL/GenBank/DDBJ databases">
        <title>Whole genome shotgun sequence of Brevibacillus reuszeri NBRC 15719.</title>
        <authorList>
            <person name="Hosoyama A."/>
            <person name="Uohara A."/>
            <person name="Ohji S."/>
            <person name="Ichikawa N."/>
        </authorList>
    </citation>
    <scope>NUCLEOTIDE SEQUENCE [LARGE SCALE GENOMIC DNA]</scope>
    <source>
        <strain evidence="5 6">NBRC 15719</strain>
    </source>
</reference>
<dbReference type="Pfam" id="PF00753">
    <property type="entry name" value="Lactamase_B"/>
    <property type="match status" value="1"/>
</dbReference>
<comment type="catalytic activity">
    <reaction evidence="1">
        <text>3',5'-cyclic CMP + H2O = CMP + H(+)</text>
        <dbReference type="Rhea" id="RHEA:72675"/>
        <dbReference type="ChEBI" id="CHEBI:15377"/>
        <dbReference type="ChEBI" id="CHEBI:15378"/>
        <dbReference type="ChEBI" id="CHEBI:58003"/>
        <dbReference type="ChEBI" id="CHEBI:60377"/>
    </reaction>
    <physiologicalReaction direction="left-to-right" evidence="1">
        <dbReference type="Rhea" id="RHEA:72676"/>
    </physiologicalReaction>
</comment>
<comment type="caution">
    <text evidence="5">The sequence shown here is derived from an EMBL/GenBank/DDBJ whole genome shotgun (WGS) entry which is preliminary data.</text>
</comment>
<dbReference type="RefSeq" id="WP_049740777.1">
    <property type="nucleotide sequence ID" value="NZ_BJON01000004.1"/>
</dbReference>
<evidence type="ECO:0000313" key="5">
    <source>
        <dbReference type="EMBL" id="GED67411.1"/>
    </source>
</evidence>
<gene>
    <name evidence="5" type="ORF">BRE01_11130</name>
</gene>
<name>A0ABQ0THW1_9BACL</name>
<dbReference type="SUPFAM" id="SSF56281">
    <property type="entry name" value="Metallo-hydrolase/oxidoreductase"/>
    <property type="match status" value="1"/>
</dbReference>
<sequence>MIERSQQFLEFARSNPGYPETVKQRLEQETDVQKRQELSDQLGDLLTMDASLSSVVPTPPTITFDGSLTLHGSKRTAVLIAMGNGHSACDSVLYLPDDQVMFAADLLFVQSHPSVQTGNAKEWIKILGQMNDQSFHKVVPGHGPVGEKKDVLALRQYLLELVEKAQALHVVTCSLEQIAIPSVPEPYAEWNVSSLYRQNLQHLLHQLPTKIMT</sequence>
<dbReference type="EMBL" id="BJON01000004">
    <property type="protein sequence ID" value="GED67411.1"/>
    <property type="molecule type" value="Genomic_DNA"/>
</dbReference>
<evidence type="ECO:0000256" key="3">
    <source>
        <dbReference type="ARBA" id="ARBA00048505"/>
    </source>
</evidence>
<comment type="function">
    <text evidence="2">Counteracts the endogenous Pycsar antiviral defense system. Phosphodiesterase that enables metal-dependent hydrolysis of host cyclic nucleotide Pycsar defense signals such as cCMP and cUMP.</text>
</comment>
<dbReference type="Gene3D" id="3.60.15.10">
    <property type="entry name" value="Ribonuclease Z/Hydroxyacylglutathione hydrolase-like"/>
    <property type="match status" value="1"/>
</dbReference>
<comment type="catalytic activity">
    <reaction evidence="3">
        <text>3',5'-cyclic UMP + H2O = UMP + H(+)</text>
        <dbReference type="Rhea" id="RHEA:70575"/>
        <dbReference type="ChEBI" id="CHEBI:15377"/>
        <dbReference type="ChEBI" id="CHEBI:15378"/>
        <dbReference type="ChEBI" id="CHEBI:57865"/>
        <dbReference type="ChEBI" id="CHEBI:184387"/>
    </reaction>
    <physiologicalReaction direction="left-to-right" evidence="3">
        <dbReference type="Rhea" id="RHEA:70576"/>
    </physiologicalReaction>
</comment>
<feature type="domain" description="Metallo-beta-lactamase" evidence="4">
    <location>
        <begin position="49"/>
        <end position="142"/>
    </location>
</feature>
<dbReference type="Proteomes" id="UP000319578">
    <property type="component" value="Unassembled WGS sequence"/>
</dbReference>
<dbReference type="InterPro" id="IPR036866">
    <property type="entry name" value="RibonucZ/Hydroxyglut_hydro"/>
</dbReference>
<protein>
    <recommendedName>
        <fullName evidence="4">Metallo-beta-lactamase domain-containing protein</fullName>
    </recommendedName>
</protein>
<accession>A0ABQ0THW1</accession>
<dbReference type="InterPro" id="IPR001279">
    <property type="entry name" value="Metallo-B-lactamas"/>
</dbReference>